<sequence length="306" mass="35777">MEIPQMTLMDRIVILDQNGYLTPEVRDALHTIRKKGNEAAHDARMFRLSEALLSWEALYSVTRWFIEVYGPVQLKVPDYKDPVPNLEQQIEIAELAIRIKEIIERLNHPEETEKEGKDRSHKELPGFTTVWTITYKDHSLDIPYFLRDAFLLPQRFPKSETFLIRLGAVQQARIMSELPNDLEGLHRYVKRYNDTNDKNFFDELKIYVEEEKARRKLIVQRPGELFLFFKADHIIVTEDLASVPITNEEFTGFPKFIEQLNQDEIYTVGQLPQELVILAKYESVGIGTVEKLFNQLKEKANAKQLV</sequence>
<comment type="caution">
    <text evidence="2">The sequence shown here is derived from an EMBL/GenBank/DDBJ whole genome shotgun (WGS) entry which is preliminary data.</text>
</comment>
<dbReference type="Pfam" id="PF13643">
    <property type="entry name" value="DUF4145"/>
    <property type="match status" value="1"/>
</dbReference>
<keyword evidence="3" id="KW-1185">Reference proteome</keyword>
<evidence type="ECO:0000259" key="1">
    <source>
        <dbReference type="Pfam" id="PF13643"/>
    </source>
</evidence>
<organism evidence="2 3">
    <name type="scientific">Weizmannia acidilactici</name>
    <dbReference type="NCBI Taxonomy" id="2607726"/>
    <lineage>
        <taxon>Bacteria</taxon>
        <taxon>Bacillati</taxon>
        <taxon>Bacillota</taxon>
        <taxon>Bacilli</taxon>
        <taxon>Bacillales</taxon>
        <taxon>Bacillaceae</taxon>
        <taxon>Heyndrickxia</taxon>
    </lineage>
</organism>
<feature type="domain" description="DUF4145" evidence="1">
    <location>
        <begin position="6"/>
        <end position="52"/>
    </location>
</feature>
<dbReference type="Proteomes" id="UP000391919">
    <property type="component" value="Unassembled WGS sequence"/>
</dbReference>
<gene>
    <name evidence="2" type="ORF">BpJC7_21130</name>
</gene>
<proteinExistence type="predicted"/>
<reference evidence="2 3" key="1">
    <citation type="submission" date="2019-09" db="EMBL/GenBank/DDBJ databases">
        <title>Draft genome sequence of Bacillus sp. JC-7.</title>
        <authorList>
            <person name="Tanaka N."/>
            <person name="Shiwa Y."/>
            <person name="Fujita N."/>
            <person name="Tanasupawat S."/>
        </authorList>
    </citation>
    <scope>NUCLEOTIDE SEQUENCE [LARGE SCALE GENOMIC DNA]</scope>
    <source>
        <strain evidence="2 3">JC-7</strain>
    </source>
</reference>
<dbReference type="EMBL" id="BKZQ01000027">
    <property type="protein sequence ID" value="GER70810.1"/>
    <property type="molecule type" value="Genomic_DNA"/>
</dbReference>
<evidence type="ECO:0000313" key="2">
    <source>
        <dbReference type="EMBL" id="GER70810.1"/>
    </source>
</evidence>
<dbReference type="InterPro" id="IPR025285">
    <property type="entry name" value="DUF4145"/>
</dbReference>
<name>A0A5J4JJR2_9BACI</name>
<dbReference type="RefSeq" id="WP_253693840.1">
    <property type="nucleotide sequence ID" value="NZ_BKZP01000031.1"/>
</dbReference>
<accession>A0A5J4JJR2</accession>
<dbReference type="AlphaFoldDB" id="A0A5J4JJR2"/>
<protein>
    <recommendedName>
        <fullName evidence="1">DUF4145 domain-containing protein</fullName>
    </recommendedName>
</protein>
<evidence type="ECO:0000313" key="3">
    <source>
        <dbReference type="Proteomes" id="UP000391919"/>
    </source>
</evidence>